<evidence type="ECO:0000313" key="5">
    <source>
        <dbReference type="EMBL" id="SHJ24343.1"/>
    </source>
</evidence>
<evidence type="ECO:0000256" key="1">
    <source>
        <dbReference type="ARBA" id="ARBA00022723"/>
    </source>
</evidence>
<sequence>MMKQIAVMSGKGGAGKTSVTAALAKLLPAVIAVDGDVNASNLPILLKPQQMLRESDFFSMDIAQIDTSQCTACGECEKICAFGAIEKEGDTYNVADDCEGCAACAWVCPQKCIKMVEHSCGKKYLSLTENGYLVHADLNPGADNSGKLIASIREDARKLAKEKNYRLILIDGPPGTSCQAISSLTGVDLVLVVLEESLSGLSDYRRLATLLSHFRLPHLVVLNKVGIDEQVAKNIEDAVAENGGEIAGRIPFDYSIPQALSRCETFLDLPEYRPTIEGVSGQMLGMLG</sequence>
<dbReference type="SUPFAM" id="SSF54862">
    <property type="entry name" value="4Fe-4S ferredoxins"/>
    <property type="match status" value="1"/>
</dbReference>
<evidence type="ECO:0000313" key="6">
    <source>
        <dbReference type="Proteomes" id="UP000184171"/>
    </source>
</evidence>
<name>A0A1M6HQE7_MALRU</name>
<dbReference type="PROSITE" id="PS51379">
    <property type="entry name" value="4FE4S_FER_2"/>
    <property type="match status" value="2"/>
</dbReference>
<gene>
    <name evidence="5" type="ORF">SAMN02745165_01915</name>
</gene>
<dbReference type="InterPro" id="IPR017896">
    <property type="entry name" value="4Fe4S_Fe-S-bd"/>
</dbReference>
<dbReference type="PROSITE" id="PS00198">
    <property type="entry name" value="4FE4S_FER_1"/>
    <property type="match status" value="1"/>
</dbReference>
<dbReference type="RefSeq" id="WP_084091916.1">
    <property type="nucleotide sequence ID" value="NZ_FQZT01000005.1"/>
</dbReference>
<dbReference type="Pfam" id="PF01656">
    <property type="entry name" value="CbiA"/>
    <property type="match status" value="1"/>
</dbReference>
<dbReference type="Gene3D" id="3.30.70.20">
    <property type="match status" value="1"/>
</dbReference>
<protein>
    <submittedName>
        <fullName evidence="5">MinD superfamily P-loop ATPase, contains an inserted ferredoxin domain</fullName>
    </submittedName>
</protein>
<dbReference type="GO" id="GO:0046872">
    <property type="term" value="F:metal ion binding"/>
    <property type="evidence" value="ECO:0007669"/>
    <property type="project" value="UniProtKB-KW"/>
</dbReference>
<dbReference type="Gene3D" id="3.40.50.300">
    <property type="entry name" value="P-loop containing nucleotide triphosphate hydrolases"/>
    <property type="match status" value="1"/>
</dbReference>
<dbReference type="InterPro" id="IPR017900">
    <property type="entry name" value="4Fe4S_Fe_S_CS"/>
</dbReference>
<proteinExistence type="predicted"/>
<dbReference type="Pfam" id="PF00037">
    <property type="entry name" value="Fer4"/>
    <property type="match status" value="1"/>
</dbReference>
<keyword evidence="2" id="KW-0408">Iron</keyword>
<dbReference type="Proteomes" id="UP000184171">
    <property type="component" value="Unassembled WGS sequence"/>
</dbReference>
<keyword evidence="6" id="KW-1185">Reference proteome</keyword>
<dbReference type="STRING" id="1122189.SAMN02745165_01915"/>
<evidence type="ECO:0000256" key="2">
    <source>
        <dbReference type="ARBA" id="ARBA00023004"/>
    </source>
</evidence>
<keyword evidence="3" id="KW-0411">Iron-sulfur</keyword>
<dbReference type="PANTHER" id="PTHR43534:SF1">
    <property type="entry name" value="4FE-4S CLUSTER CONTAINING PARA FAMILY ATPASE PROTEIN"/>
    <property type="match status" value="1"/>
</dbReference>
<feature type="domain" description="4Fe-4S ferredoxin-type" evidence="4">
    <location>
        <begin position="91"/>
        <end position="118"/>
    </location>
</feature>
<dbReference type="PANTHER" id="PTHR43534">
    <property type="entry name" value="MIND SUPERFAMILY P-LOOP ATPASE CONTAINING AN INSERTED FERREDOXIN DOMAIN"/>
    <property type="match status" value="1"/>
</dbReference>
<dbReference type="EMBL" id="FQZT01000005">
    <property type="protein sequence ID" value="SHJ24343.1"/>
    <property type="molecule type" value="Genomic_DNA"/>
</dbReference>
<dbReference type="OrthoDB" id="9778602at2"/>
<feature type="domain" description="4Fe-4S ferredoxin-type" evidence="4">
    <location>
        <begin position="61"/>
        <end position="90"/>
    </location>
</feature>
<dbReference type="GO" id="GO:0051536">
    <property type="term" value="F:iron-sulfur cluster binding"/>
    <property type="evidence" value="ECO:0007669"/>
    <property type="project" value="UniProtKB-KW"/>
</dbReference>
<dbReference type="SUPFAM" id="SSF52540">
    <property type="entry name" value="P-loop containing nucleoside triphosphate hydrolases"/>
    <property type="match status" value="1"/>
</dbReference>
<evidence type="ECO:0000256" key="3">
    <source>
        <dbReference type="ARBA" id="ARBA00023014"/>
    </source>
</evidence>
<dbReference type="CDD" id="cd03110">
    <property type="entry name" value="SIMIBI_bact_arch"/>
    <property type="match status" value="1"/>
</dbReference>
<dbReference type="AlphaFoldDB" id="A0A1M6HQE7"/>
<dbReference type="InterPro" id="IPR002586">
    <property type="entry name" value="CobQ/CobB/MinD/ParA_Nub-bd_dom"/>
</dbReference>
<reference evidence="5 6" key="1">
    <citation type="submission" date="2016-11" db="EMBL/GenBank/DDBJ databases">
        <authorList>
            <person name="Jaros S."/>
            <person name="Januszkiewicz K."/>
            <person name="Wedrychowicz H."/>
        </authorList>
    </citation>
    <scope>NUCLEOTIDE SEQUENCE [LARGE SCALE GENOMIC DNA]</scope>
    <source>
        <strain evidence="5 6">DSM 5091</strain>
    </source>
</reference>
<dbReference type="InterPro" id="IPR027417">
    <property type="entry name" value="P-loop_NTPase"/>
</dbReference>
<organism evidence="5 6">
    <name type="scientific">Malonomonas rubra DSM 5091</name>
    <dbReference type="NCBI Taxonomy" id="1122189"/>
    <lineage>
        <taxon>Bacteria</taxon>
        <taxon>Pseudomonadati</taxon>
        <taxon>Thermodesulfobacteriota</taxon>
        <taxon>Desulfuromonadia</taxon>
        <taxon>Desulfuromonadales</taxon>
        <taxon>Geopsychrobacteraceae</taxon>
        <taxon>Malonomonas</taxon>
    </lineage>
</organism>
<evidence type="ECO:0000259" key="4">
    <source>
        <dbReference type="PROSITE" id="PS51379"/>
    </source>
</evidence>
<keyword evidence="1" id="KW-0479">Metal-binding</keyword>
<accession>A0A1M6HQE7</accession>